<evidence type="ECO:0000313" key="1">
    <source>
        <dbReference type="EMBL" id="GAA1579131.1"/>
    </source>
</evidence>
<keyword evidence="2" id="KW-1185">Reference proteome</keyword>
<dbReference type="PANTHER" id="PTHR10443:SF12">
    <property type="entry name" value="DIPEPTIDASE"/>
    <property type="match status" value="1"/>
</dbReference>
<dbReference type="InterPro" id="IPR008257">
    <property type="entry name" value="Pept_M19"/>
</dbReference>
<name>A0ABN2DK56_9ACTN</name>
<dbReference type="SUPFAM" id="SSF51556">
    <property type="entry name" value="Metallo-dependent hydrolases"/>
    <property type="match status" value="1"/>
</dbReference>
<protein>
    <submittedName>
        <fullName evidence="1">Dipeptidase</fullName>
    </submittedName>
</protein>
<organism evidence="1 2">
    <name type="scientific">Kribbella sancticallisti</name>
    <dbReference type="NCBI Taxonomy" id="460087"/>
    <lineage>
        <taxon>Bacteria</taxon>
        <taxon>Bacillati</taxon>
        <taxon>Actinomycetota</taxon>
        <taxon>Actinomycetes</taxon>
        <taxon>Propionibacteriales</taxon>
        <taxon>Kribbellaceae</taxon>
        <taxon>Kribbella</taxon>
    </lineage>
</organism>
<dbReference type="PANTHER" id="PTHR10443">
    <property type="entry name" value="MICROSOMAL DIPEPTIDASE"/>
    <property type="match status" value="1"/>
</dbReference>
<dbReference type="Gene3D" id="3.20.20.140">
    <property type="entry name" value="Metal-dependent hydrolases"/>
    <property type="match status" value="1"/>
</dbReference>
<accession>A0ABN2DK56</accession>
<comment type="caution">
    <text evidence="1">The sequence shown here is derived from an EMBL/GenBank/DDBJ whole genome shotgun (WGS) entry which is preliminary data.</text>
</comment>
<sequence>MRDVDDQVLALLRESPLVDGHNDLPWVLWKRAERDLDRLDVARSQPTLHTDLERLRTGGVGGQFWSVFVECALSGPDAVSAVLEQVFLVRRMCERYPEHLRLATTADEARKAFADGRIASLLGAEGGHCIDNSLSVLRTLRLLGVRYLTLTHAKNVGWADASTDERVVGGLSEFGREVVRTMNEIGMLVDLSHVATETMHAALDVTTVPVLFTHSSCRALTDNPRNVPDDVLLRLRDNGGVCMITFVPQFVAQDVSDWYAEAASRGKEWAAAHPQPAATLSQVADHVEYARAVMGVEHVGIGGDFDGVGVMPQGLDDVSCYPALLTELARRGWSSAELRAVAGGNVLRVLSDADQC</sequence>
<dbReference type="Pfam" id="PF01244">
    <property type="entry name" value="Peptidase_M19"/>
    <property type="match status" value="1"/>
</dbReference>
<proteinExistence type="predicted"/>
<dbReference type="PROSITE" id="PS51365">
    <property type="entry name" value="RENAL_DIPEPTIDASE_2"/>
    <property type="match status" value="1"/>
</dbReference>
<dbReference type="InterPro" id="IPR032466">
    <property type="entry name" value="Metal_Hydrolase"/>
</dbReference>
<gene>
    <name evidence="1" type="ORF">GCM10009789_36020</name>
</gene>
<dbReference type="RefSeq" id="WP_344215257.1">
    <property type="nucleotide sequence ID" value="NZ_BAAAOS010000020.1"/>
</dbReference>
<evidence type="ECO:0000313" key="2">
    <source>
        <dbReference type="Proteomes" id="UP001500393"/>
    </source>
</evidence>
<reference evidence="1 2" key="1">
    <citation type="journal article" date="2019" name="Int. J. Syst. Evol. Microbiol.">
        <title>The Global Catalogue of Microorganisms (GCM) 10K type strain sequencing project: providing services to taxonomists for standard genome sequencing and annotation.</title>
        <authorList>
            <consortium name="The Broad Institute Genomics Platform"/>
            <consortium name="The Broad Institute Genome Sequencing Center for Infectious Disease"/>
            <person name="Wu L."/>
            <person name="Ma J."/>
        </authorList>
    </citation>
    <scope>NUCLEOTIDE SEQUENCE [LARGE SCALE GENOMIC DNA]</scope>
    <source>
        <strain evidence="1 2">JCM 14969</strain>
    </source>
</reference>
<dbReference type="EMBL" id="BAAAOS010000020">
    <property type="protein sequence ID" value="GAA1579131.1"/>
    <property type="molecule type" value="Genomic_DNA"/>
</dbReference>
<dbReference type="CDD" id="cd01301">
    <property type="entry name" value="rDP_like"/>
    <property type="match status" value="1"/>
</dbReference>
<dbReference type="Proteomes" id="UP001500393">
    <property type="component" value="Unassembled WGS sequence"/>
</dbReference>